<evidence type="ECO:0008006" key="4">
    <source>
        <dbReference type="Google" id="ProtNLM"/>
    </source>
</evidence>
<dbReference type="SUPFAM" id="SSF57701">
    <property type="entry name" value="Zn2/Cys6 DNA-binding domain"/>
    <property type="match status" value="1"/>
</dbReference>
<proteinExistence type="predicted"/>
<evidence type="ECO:0000313" key="2">
    <source>
        <dbReference type="EMBL" id="TDL16911.1"/>
    </source>
</evidence>
<organism evidence="2 3">
    <name type="scientific">Rickenella mellea</name>
    <dbReference type="NCBI Taxonomy" id="50990"/>
    <lineage>
        <taxon>Eukaryota</taxon>
        <taxon>Fungi</taxon>
        <taxon>Dikarya</taxon>
        <taxon>Basidiomycota</taxon>
        <taxon>Agaricomycotina</taxon>
        <taxon>Agaricomycetes</taxon>
        <taxon>Hymenochaetales</taxon>
        <taxon>Rickenellaceae</taxon>
        <taxon>Rickenella</taxon>
    </lineage>
</organism>
<keyword evidence="3" id="KW-1185">Reference proteome</keyword>
<dbReference type="Proteomes" id="UP000294933">
    <property type="component" value="Unassembled WGS sequence"/>
</dbReference>
<protein>
    <recommendedName>
        <fullName evidence="4">Zn(2)-C6 fungal-type domain-containing protein</fullName>
    </recommendedName>
</protein>
<dbReference type="GO" id="GO:0000981">
    <property type="term" value="F:DNA-binding transcription factor activity, RNA polymerase II-specific"/>
    <property type="evidence" value="ECO:0007669"/>
    <property type="project" value="InterPro"/>
</dbReference>
<accession>A0A4Y7PPG6</accession>
<dbReference type="InterPro" id="IPR036864">
    <property type="entry name" value="Zn2-C6_fun-type_DNA-bd_sf"/>
</dbReference>
<name>A0A4Y7PPG6_9AGAM</name>
<dbReference type="GO" id="GO:0008270">
    <property type="term" value="F:zinc ion binding"/>
    <property type="evidence" value="ECO:0007669"/>
    <property type="project" value="InterPro"/>
</dbReference>
<evidence type="ECO:0000256" key="1">
    <source>
        <dbReference type="SAM" id="MobiDB-lite"/>
    </source>
</evidence>
<gene>
    <name evidence="2" type="ORF">BD410DRAFT_901720</name>
</gene>
<reference evidence="2 3" key="1">
    <citation type="submission" date="2018-06" db="EMBL/GenBank/DDBJ databases">
        <title>A transcriptomic atlas of mushroom development highlights an independent origin of complex multicellularity.</title>
        <authorList>
            <consortium name="DOE Joint Genome Institute"/>
            <person name="Krizsan K."/>
            <person name="Almasi E."/>
            <person name="Merenyi Z."/>
            <person name="Sahu N."/>
            <person name="Viragh M."/>
            <person name="Koszo T."/>
            <person name="Mondo S."/>
            <person name="Kiss B."/>
            <person name="Balint B."/>
            <person name="Kues U."/>
            <person name="Barry K."/>
            <person name="Hegedus J.C."/>
            <person name="Henrissat B."/>
            <person name="Johnson J."/>
            <person name="Lipzen A."/>
            <person name="Ohm R."/>
            <person name="Nagy I."/>
            <person name="Pangilinan J."/>
            <person name="Yan J."/>
            <person name="Xiong Y."/>
            <person name="Grigoriev I.V."/>
            <person name="Hibbett D.S."/>
            <person name="Nagy L.G."/>
        </authorList>
    </citation>
    <scope>NUCLEOTIDE SEQUENCE [LARGE SCALE GENOMIC DNA]</scope>
    <source>
        <strain evidence="2 3">SZMC22713</strain>
    </source>
</reference>
<feature type="region of interest" description="Disordered" evidence="1">
    <location>
        <begin position="14"/>
        <end position="36"/>
    </location>
</feature>
<dbReference type="EMBL" id="ML170232">
    <property type="protein sequence ID" value="TDL16911.1"/>
    <property type="molecule type" value="Genomic_DNA"/>
</dbReference>
<dbReference type="VEuPathDB" id="FungiDB:BD410DRAFT_901720"/>
<evidence type="ECO:0000313" key="3">
    <source>
        <dbReference type="Proteomes" id="UP000294933"/>
    </source>
</evidence>
<sequence>MNWNHSLDVLPADFPDPSVPVQSQPHIIPTKRPRNPTPCEPCRDSHLKCIPLIASLGSRSVCERCLLSGIICVPHRPRQRRPRKCPADRIPLSLQPGHSYVHGSAFLWDQSSKPAVSPIVIGAAEIQSEMTGTQLDLQRLVKEPGSQFISIWDDAKDPGKCHMTPQFLYGDAEWTCA</sequence>
<dbReference type="AlphaFoldDB" id="A0A4Y7PPG6"/>